<dbReference type="AlphaFoldDB" id="A0A9P1G4U3"/>
<dbReference type="Pfam" id="PF13516">
    <property type="entry name" value="LRR_6"/>
    <property type="match status" value="4"/>
</dbReference>
<reference evidence="3" key="1">
    <citation type="submission" date="2022-10" db="EMBL/GenBank/DDBJ databases">
        <authorList>
            <person name="Chen Y."/>
            <person name="Dougan E. K."/>
            <person name="Chan C."/>
            <person name="Rhodes N."/>
            <person name="Thang M."/>
        </authorList>
    </citation>
    <scope>NUCLEOTIDE SEQUENCE</scope>
</reference>
<keyword evidence="2" id="KW-0812">Transmembrane</keyword>
<dbReference type="SMART" id="SM00368">
    <property type="entry name" value="LRR_RI"/>
    <property type="match status" value="4"/>
</dbReference>
<evidence type="ECO:0000256" key="2">
    <source>
        <dbReference type="SAM" id="Phobius"/>
    </source>
</evidence>
<gene>
    <name evidence="3" type="ORF">C1SCF055_LOCUS23759</name>
</gene>
<dbReference type="PANTHER" id="PTHR24111">
    <property type="entry name" value="LEUCINE-RICH REPEAT-CONTAINING PROTEIN 34"/>
    <property type="match status" value="1"/>
</dbReference>
<dbReference type="OrthoDB" id="333024at2759"/>
<dbReference type="InterPro" id="IPR052201">
    <property type="entry name" value="LRR-containing_regulator"/>
</dbReference>
<name>A0A9P1G4U3_9DINO</name>
<keyword evidence="2" id="KW-1133">Transmembrane helix</keyword>
<sequence>MPQLLLWLHFPPWHRFLSDQFDTLKDIIFGGLCLQSQHVFMKIVGVLSWSYLVAFHAWFFYLARYPPRDWLDRPRRGALGANCFNELATSHLSVLLIAPKVQGEWSGGCWEGIILPTIYRQVTKSKRHHLLIENVPQALMSVLFLAVEGGSFFVAALNLVIPGVQVALTFLLFEPVRSAAIPALGKRLNRAMKSGNTIAAKVLWEEVEIMDEDGMYDRLMRLTDAEIMDRSQLFAEMLPHLTFFLDVTKRCDFMSEELKDLNKLSDLQLEILKRMAGAFAQQDFHLSFQQIGDSGAKVLAEALKSSTAKRVHLSCNKIGDQGAEALAESLKTNGSLWWLSLHDNNIGDRGAEALAESLKTNGSLWWLSLRDNNIGVRGAEALAESLKTNGSLGLLKLQNNNIGDCGAEALAAGLLQNRSLSSISLSRDYGYRLWGLWRTQGRKALEEAEKIKQEWGDDFEIWWM</sequence>
<accession>A0A9P1G4U3</accession>
<evidence type="ECO:0000313" key="5">
    <source>
        <dbReference type="EMBL" id="CAL4784684.1"/>
    </source>
</evidence>
<proteinExistence type="predicted"/>
<feature type="transmembrane region" description="Helical" evidence="2">
    <location>
        <begin position="153"/>
        <end position="173"/>
    </location>
</feature>
<dbReference type="EMBL" id="CAMXCT030002327">
    <property type="protein sequence ID" value="CAL4784684.1"/>
    <property type="molecule type" value="Genomic_DNA"/>
</dbReference>
<dbReference type="InterPro" id="IPR001611">
    <property type="entry name" value="Leu-rich_rpt"/>
</dbReference>
<evidence type="ECO:0000313" key="4">
    <source>
        <dbReference type="EMBL" id="CAL1150747.1"/>
    </source>
</evidence>
<dbReference type="Proteomes" id="UP001152797">
    <property type="component" value="Unassembled WGS sequence"/>
</dbReference>
<dbReference type="EMBL" id="CAMXCT020002327">
    <property type="protein sequence ID" value="CAL1150747.1"/>
    <property type="molecule type" value="Genomic_DNA"/>
</dbReference>
<organism evidence="3">
    <name type="scientific">Cladocopium goreaui</name>
    <dbReference type="NCBI Taxonomy" id="2562237"/>
    <lineage>
        <taxon>Eukaryota</taxon>
        <taxon>Sar</taxon>
        <taxon>Alveolata</taxon>
        <taxon>Dinophyceae</taxon>
        <taxon>Suessiales</taxon>
        <taxon>Symbiodiniaceae</taxon>
        <taxon>Cladocopium</taxon>
    </lineage>
</organism>
<feature type="transmembrane region" description="Helical" evidence="2">
    <location>
        <begin position="39"/>
        <end position="63"/>
    </location>
</feature>
<evidence type="ECO:0000256" key="1">
    <source>
        <dbReference type="ARBA" id="ARBA00022737"/>
    </source>
</evidence>
<dbReference type="InterPro" id="IPR032675">
    <property type="entry name" value="LRR_dom_sf"/>
</dbReference>
<dbReference type="PANTHER" id="PTHR24111:SF0">
    <property type="entry name" value="LEUCINE-RICH REPEAT-CONTAINING PROTEIN"/>
    <property type="match status" value="1"/>
</dbReference>
<keyword evidence="6" id="KW-1185">Reference proteome</keyword>
<dbReference type="EMBL" id="CAMXCT010002327">
    <property type="protein sequence ID" value="CAI3997372.1"/>
    <property type="molecule type" value="Genomic_DNA"/>
</dbReference>
<dbReference type="SUPFAM" id="SSF52047">
    <property type="entry name" value="RNI-like"/>
    <property type="match status" value="1"/>
</dbReference>
<comment type="caution">
    <text evidence="3">The sequence shown here is derived from an EMBL/GenBank/DDBJ whole genome shotgun (WGS) entry which is preliminary data.</text>
</comment>
<evidence type="ECO:0000313" key="3">
    <source>
        <dbReference type="EMBL" id="CAI3997372.1"/>
    </source>
</evidence>
<dbReference type="Gene3D" id="3.80.10.10">
    <property type="entry name" value="Ribonuclease Inhibitor"/>
    <property type="match status" value="2"/>
</dbReference>
<keyword evidence="2" id="KW-0472">Membrane</keyword>
<keyword evidence="1" id="KW-0677">Repeat</keyword>
<protein>
    <submittedName>
        <fullName evidence="5">Protein NLRC3</fullName>
    </submittedName>
</protein>
<evidence type="ECO:0000313" key="6">
    <source>
        <dbReference type="Proteomes" id="UP001152797"/>
    </source>
</evidence>
<reference evidence="4" key="2">
    <citation type="submission" date="2024-04" db="EMBL/GenBank/DDBJ databases">
        <authorList>
            <person name="Chen Y."/>
            <person name="Shah S."/>
            <person name="Dougan E. K."/>
            <person name="Thang M."/>
            <person name="Chan C."/>
        </authorList>
    </citation>
    <scope>NUCLEOTIDE SEQUENCE [LARGE SCALE GENOMIC DNA]</scope>
</reference>